<evidence type="ECO:0000256" key="1">
    <source>
        <dbReference type="SAM" id="Phobius"/>
    </source>
</evidence>
<keyword evidence="3" id="KW-1185">Reference proteome</keyword>
<feature type="transmembrane region" description="Helical" evidence="1">
    <location>
        <begin position="6"/>
        <end position="26"/>
    </location>
</feature>
<keyword evidence="1" id="KW-0472">Membrane</keyword>
<comment type="caution">
    <text evidence="2">The sequence shown here is derived from an EMBL/GenBank/DDBJ whole genome shotgun (WGS) entry which is preliminary data.</text>
</comment>
<protein>
    <submittedName>
        <fullName evidence="2">Uncharacterized protein</fullName>
    </submittedName>
</protein>
<name>A0A9P6NFE1_9BASI</name>
<dbReference type="EMBL" id="MU167327">
    <property type="protein sequence ID" value="KAG0143134.1"/>
    <property type="molecule type" value="Genomic_DNA"/>
</dbReference>
<keyword evidence="1" id="KW-0812">Transmembrane</keyword>
<dbReference type="Proteomes" id="UP000886653">
    <property type="component" value="Unassembled WGS sequence"/>
</dbReference>
<proteinExistence type="predicted"/>
<evidence type="ECO:0000313" key="2">
    <source>
        <dbReference type="EMBL" id="KAG0143134.1"/>
    </source>
</evidence>
<keyword evidence="1" id="KW-1133">Transmembrane helix</keyword>
<sequence length="56" mass="6522">VNAWKKVLSVLWAAYMLAFPGLEHIYKKYFKHVKETESSFEENGDWRGAVKYGADL</sequence>
<reference evidence="2" key="1">
    <citation type="submission" date="2013-11" db="EMBL/GenBank/DDBJ databases">
        <title>Genome sequence of the fusiform rust pathogen reveals effectors for host alternation and coevolution with pine.</title>
        <authorList>
            <consortium name="DOE Joint Genome Institute"/>
            <person name="Smith K."/>
            <person name="Pendleton A."/>
            <person name="Kubisiak T."/>
            <person name="Anderson C."/>
            <person name="Salamov A."/>
            <person name="Aerts A."/>
            <person name="Riley R."/>
            <person name="Clum A."/>
            <person name="Lindquist E."/>
            <person name="Ence D."/>
            <person name="Campbell M."/>
            <person name="Kronenberg Z."/>
            <person name="Feau N."/>
            <person name="Dhillon B."/>
            <person name="Hamelin R."/>
            <person name="Burleigh J."/>
            <person name="Smith J."/>
            <person name="Yandell M."/>
            <person name="Nelson C."/>
            <person name="Grigoriev I."/>
            <person name="Davis J."/>
        </authorList>
    </citation>
    <scope>NUCLEOTIDE SEQUENCE</scope>
    <source>
        <strain evidence="2">G11</strain>
    </source>
</reference>
<accession>A0A9P6NFE1</accession>
<organism evidence="2 3">
    <name type="scientific">Cronartium quercuum f. sp. fusiforme G11</name>
    <dbReference type="NCBI Taxonomy" id="708437"/>
    <lineage>
        <taxon>Eukaryota</taxon>
        <taxon>Fungi</taxon>
        <taxon>Dikarya</taxon>
        <taxon>Basidiomycota</taxon>
        <taxon>Pucciniomycotina</taxon>
        <taxon>Pucciniomycetes</taxon>
        <taxon>Pucciniales</taxon>
        <taxon>Coleosporiaceae</taxon>
        <taxon>Cronartium</taxon>
    </lineage>
</organism>
<feature type="non-terminal residue" evidence="2">
    <location>
        <position position="1"/>
    </location>
</feature>
<evidence type="ECO:0000313" key="3">
    <source>
        <dbReference type="Proteomes" id="UP000886653"/>
    </source>
</evidence>
<gene>
    <name evidence="2" type="ORF">CROQUDRAFT_49231</name>
</gene>
<dbReference type="AlphaFoldDB" id="A0A9P6NFE1"/>